<name>A0A1Y1J3C6_COMTE</name>
<dbReference type="Proteomes" id="UP000323105">
    <property type="component" value="Unassembled WGS sequence"/>
</dbReference>
<dbReference type="GO" id="GO:0006313">
    <property type="term" value="P:DNA transposition"/>
    <property type="evidence" value="ECO:0007669"/>
    <property type="project" value="InterPro"/>
</dbReference>
<dbReference type="PANTHER" id="PTHR35604:SF2">
    <property type="entry name" value="TRANSPOSASE INSH FOR INSERTION SEQUENCE ELEMENT IS5A-RELATED"/>
    <property type="match status" value="1"/>
</dbReference>
<dbReference type="GO" id="GO:0004803">
    <property type="term" value="F:transposase activity"/>
    <property type="evidence" value="ECO:0007669"/>
    <property type="project" value="InterPro"/>
</dbReference>
<reference evidence="1 2" key="1">
    <citation type="journal article" date="2019" name="Microbiol. Resour. Announc.">
        <title>Draft Genome Sequence of Comamonas testosteroni TA441, a Bacterium That Has a Cryptic Phenol Degradation Gene Cluster.</title>
        <authorList>
            <person name="Arai H."/>
            <person name="Ishii M."/>
        </authorList>
    </citation>
    <scope>NUCLEOTIDE SEQUENCE [LARGE SCALE GENOMIC DNA]</scope>
    <source>
        <strain evidence="1 2">TA441</strain>
    </source>
</reference>
<proteinExistence type="predicted"/>
<evidence type="ECO:0000313" key="1">
    <source>
        <dbReference type="EMBL" id="GEQ76411.1"/>
    </source>
</evidence>
<dbReference type="InterPro" id="IPR002559">
    <property type="entry name" value="Transposase_11"/>
</dbReference>
<accession>A0A1Y1J3C6</accession>
<evidence type="ECO:0000313" key="2">
    <source>
        <dbReference type="Proteomes" id="UP000323105"/>
    </source>
</evidence>
<organism evidence="1 2">
    <name type="scientific">Comamonas testosteroni</name>
    <name type="common">Pseudomonas testosteroni</name>
    <dbReference type="NCBI Taxonomy" id="285"/>
    <lineage>
        <taxon>Bacteria</taxon>
        <taxon>Pseudomonadati</taxon>
        <taxon>Pseudomonadota</taxon>
        <taxon>Betaproteobacteria</taxon>
        <taxon>Burkholderiales</taxon>
        <taxon>Comamonadaceae</taxon>
        <taxon>Comamonas</taxon>
    </lineage>
</organism>
<protein>
    <submittedName>
        <fullName evidence="1">Uncharacterized protein</fullName>
    </submittedName>
</protein>
<sequence>MRWNIAMRPGKRKLLDKARPVDRLTDQFERLEASIRAKVEHPFRVIKRQFGHVKVRYRSLAKNTAQLHTLFALSNLWRGRGRLMGAQA</sequence>
<dbReference type="GO" id="GO:0003677">
    <property type="term" value="F:DNA binding"/>
    <property type="evidence" value="ECO:0007669"/>
    <property type="project" value="InterPro"/>
</dbReference>
<dbReference type="Pfam" id="PF01609">
    <property type="entry name" value="DDE_Tnp_1"/>
    <property type="match status" value="1"/>
</dbReference>
<dbReference type="EMBL" id="BKBW01000006">
    <property type="protein sequence ID" value="GEQ76411.1"/>
    <property type="molecule type" value="Genomic_DNA"/>
</dbReference>
<gene>
    <name evidence="1" type="ORF">CTTA_3416</name>
</gene>
<comment type="caution">
    <text evidence="1">The sequence shown here is derived from an EMBL/GenBank/DDBJ whole genome shotgun (WGS) entry which is preliminary data.</text>
</comment>
<dbReference type="AlphaFoldDB" id="A0A1Y1J3C6"/>
<dbReference type="PANTHER" id="PTHR35604">
    <property type="entry name" value="TRANSPOSASE INSH FOR INSERTION SEQUENCE ELEMENT IS5A-RELATED"/>
    <property type="match status" value="1"/>
</dbReference>